<dbReference type="InterPro" id="IPR035901">
    <property type="entry name" value="GIY-YIG_endonuc_sf"/>
</dbReference>
<dbReference type="PROSITE" id="PS50164">
    <property type="entry name" value="GIY_YIG"/>
    <property type="match status" value="1"/>
</dbReference>
<dbReference type="AlphaFoldDB" id="A0A1F7YJ67"/>
<reference evidence="3 4" key="1">
    <citation type="journal article" date="2016" name="Nat. Commun.">
        <title>Thousands of microbial genomes shed light on interconnected biogeochemical processes in an aquifer system.</title>
        <authorList>
            <person name="Anantharaman K."/>
            <person name="Brown C.T."/>
            <person name="Hug L.A."/>
            <person name="Sharon I."/>
            <person name="Castelle C.J."/>
            <person name="Probst A.J."/>
            <person name="Thomas B.C."/>
            <person name="Singh A."/>
            <person name="Wilkins M.J."/>
            <person name="Karaoz U."/>
            <person name="Brodie E.L."/>
            <person name="Williams K.H."/>
            <person name="Hubbard S.S."/>
            <person name="Banfield J.F."/>
        </authorList>
    </citation>
    <scope>NUCLEOTIDE SEQUENCE [LARGE SCALE GENOMIC DNA]</scope>
</reference>
<dbReference type="Pfam" id="PF01541">
    <property type="entry name" value="GIY-YIG"/>
    <property type="match status" value="1"/>
</dbReference>
<gene>
    <name evidence="3" type="ORF">A2628_05815</name>
</gene>
<dbReference type="SMART" id="SM00465">
    <property type="entry name" value="GIYc"/>
    <property type="match status" value="1"/>
</dbReference>
<dbReference type="PANTHER" id="PTHR34477:SF5">
    <property type="entry name" value="BSL5627 PROTEIN"/>
    <property type="match status" value="1"/>
</dbReference>
<evidence type="ECO:0000313" key="4">
    <source>
        <dbReference type="Proteomes" id="UP000179221"/>
    </source>
</evidence>
<evidence type="ECO:0000259" key="2">
    <source>
        <dbReference type="PROSITE" id="PS50164"/>
    </source>
</evidence>
<dbReference type="CDD" id="cd10448">
    <property type="entry name" value="GIY-YIG_unchar_3"/>
    <property type="match status" value="1"/>
</dbReference>
<comment type="similarity">
    <text evidence="1">Belongs to the UPF0213 family.</text>
</comment>
<protein>
    <recommendedName>
        <fullName evidence="2">GIY-YIG domain-containing protein</fullName>
    </recommendedName>
</protein>
<feature type="domain" description="GIY-YIG" evidence="2">
    <location>
        <begin position="1"/>
        <end position="77"/>
    </location>
</feature>
<evidence type="ECO:0000256" key="1">
    <source>
        <dbReference type="ARBA" id="ARBA00007435"/>
    </source>
</evidence>
<dbReference type="Gene3D" id="3.40.1440.10">
    <property type="entry name" value="GIY-YIG endonuclease"/>
    <property type="match status" value="1"/>
</dbReference>
<sequence>MQYYVYILGNNRPTLYVGVTSSLAKRIYQHRNNLIKGFTSKYLIHKLLYYEVVNNPQSALGREKQLKNWHREWKLNLIKLKNPEFKDLYSEILK</sequence>
<organism evidence="3 4">
    <name type="scientific">Candidatus Woesebacteria bacterium RIFCSPHIGHO2_01_FULL_40_22</name>
    <dbReference type="NCBI Taxonomy" id="1802499"/>
    <lineage>
        <taxon>Bacteria</taxon>
        <taxon>Candidatus Woeseibacteriota</taxon>
    </lineage>
</organism>
<name>A0A1F7YJ67_9BACT</name>
<dbReference type="SUPFAM" id="SSF82771">
    <property type="entry name" value="GIY-YIG endonuclease"/>
    <property type="match status" value="1"/>
</dbReference>
<proteinExistence type="inferred from homology"/>
<accession>A0A1F7YJ67</accession>
<dbReference type="InterPro" id="IPR050190">
    <property type="entry name" value="UPF0213_domain"/>
</dbReference>
<dbReference type="PANTHER" id="PTHR34477">
    <property type="entry name" value="UPF0213 PROTEIN YHBQ"/>
    <property type="match status" value="1"/>
</dbReference>
<comment type="caution">
    <text evidence="3">The sequence shown here is derived from an EMBL/GenBank/DDBJ whole genome shotgun (WGS) entry which is preliminary data.</text>
</comment>
<dbReference type="EMBL" id="MGGL01000008">
    <property type="protein sequence ID" value="OGM26929.1"/>
    <property type="molecule type" value="Genomic_DNA"/>
</dbReference>
<dbReference type="Proteomes" id="UP000179221">
    <property type="component" value="Unassembled WGS sequence"/>
</dbReference>
<dbReference type="InterPro" id="IPR000305">
    <property type="entry name" value="GIY-YIG_endonuc"/>
</dbReference>
<evidence type="ECO:0000313" key="3">
    <source>
        <dbReference type="EMBL" id="OGM26929.1"/>
    </source>
</evidence>